<feature type="non-terminal residue" evidence="1">
    <location>
        <position position="1"/>
    </location>
</feature>
<dbReference type="Gene3D" id="2.40.30.10">
    <property type="entry name" value="Translation factors"/>
    <property type="match status" value="1"/>
</dbReference>
<name>A0ABV0RD52_9TELE</name>
<reference evidence="1 2" key="1">
    <citation type="submission" date="2021-06" db="EMBL/GenBank/DDBJ databases">
        <authorList>
            <person name="Palmer J.M."/>
        </authorList>
    </citation>
    <scope>NUCLEOTIDE SEQUENCE [LARGE SCALE GENOMIC DNA]</scope>
    <source>
        <strain evidence="1 2">XC_2019</strain>
        <tissue evidence="1">Muscle</tissue>
    </source>
</reference>
<comment type="caution">
    <text evidence="1">The sequence shown here is derived from an EMBL/GenBank/DDBJ whole genome shotgun (WGS) entry which is preliminary data.</text>
</comment>
<protein>
    <submittedName>
        <fullName evidence="1">Uncharacterized protein</fullName>
    </submittedName>
</protein>
<evidence type="ECO:0000313" key="1">
    <source>
        <dbReference type="EMBL" id="MEQ2205931.1"/>
    </source>
</evidence>
<dbReference type="InterPro" id="IPR006297">
    <property type="entry name" value="EF-4"/>
</dbReference>
<dbReference type="PANTHER" id="PTHR43512">
    <property type="entry name" value="TRANSLATION FACTOR GUF1-RELATED"/>
    <property type="match status" value="1"/>
</dbReference>
<accession>A0ABV0RD52</accession>
<dbReference type="PANTHER" id="PTHR43512:SF7">
    <property type="entry name" value="TRANSLATION FACTOR GUF1, MITOCHONDRIAL"/>
    <property type="match status" value="1"/>
</dbReference>
<dbReference type="EMBL" id="JAHRIN010042400">
    <property type="protein sequence ID" value="MEQ2205931.1"/>
    <property type="molecule type" value="Genomic_DNA"/>
</dbReference>
<proteinExistence type="predicted"/>
<evidence type="ECO:0000313" key="2">
    <source>
        <dbReference type="Proteomes" id="UP001434883"/>
    </source>
</evidence>
<organism evidence="1 2">
    <name type="scientific">Xenoophorus captivus</name>
    <dbReference type="NCBI Taxonomy" id="1517983"/>
    <lineage>
        <taxon>Eukaryota</taxon>
        <taxon>Metazoa</taxon>
        <taxon>Chordata</taxon>
        <taxon>Craniata</taxon>
        <taxon>Vertebrata</taxon>
        <taxon>Euteleostomi</taxon>
        <taxon>Actinopterygii</taxon>
        <taxon>Neopterygii</taxon>
        <taxon>Teleostei</taxon>
        <taxon>Neoteleostei</taxon>
        <taxon>Acanthomorphata</taxon>
        <taxon>Ovalentaria</taxon>
        <taxon>Atherinomorphae</taxon>
        <taxon>Cyprinodontiformes</taxon>
        <taxon>Goodeidae</taxon>
        <taxon>Xenoophorus</taxon>
    </lineage>
</organism>
<dbReference type="Proteomes" id="UP001434883">
    <property type="component" value="Unassembled WGS sequence"/>
</dbReference>
<gene>
    <name evidence="1" type="ORF">XENOCAPTIV_018591</name>
</gene>
<keyword evidence="2" id="KW-1185">Reference proteome</keyword>
<sequence length="135" mass="15612">IDLKNADPERVESQIEKVFDIPREECIRVKDGVHGNCFHIRLLHMPLKCRFLCIRFQPNWEQTLKQFFKRLGVVANIAVFGGRVKKGDKIVSAYLCKTYEVNELGLLRPEEHPTQKLPGGVYSCRDEGCKRGPDW</sequence>